<gene>
    <name evidence="2" type="ORF">Mic7113_1818</name>
</gene>
<dbReference type="HOGENOM" id="CLU_076312_3_2_3"/>
<organism evidence="2 3">
    <name type="scientific">Allocoleopsis franciscana PCC 7113</name>
    <dbReference type="NCBI Taxonomy" id="1173027"/>
    <lineage>
        <taxon>Bacteria</taxon>
        <taxon>Bacillati</taxon>
        <taxon>Cyanobacteriota</taxon>
        <taxon>Cyanophyceae</taxon>
        <taxon>Coleofasciculales</taxon>
        <taxon>Coleofasciculaceae</taxon>
        <taxon>Allocoleopsis</taxon>
        <taxon>Allocoleopsis franciscana</taxon>
    </lineage>
</organism>
<dbReference type="OrthoDB" id="530973at2"/>
<dbReference type="AlphaFoldDB" id="K9WBC1"/>
<dbReference type="eggNOG" id="COG4636">
    <property type="taxonomic scope" value="Bacteria"/>
</dbReference>
<dbReference type="Gene3D" id="3.90.1570.10">
    <property type="entry name" value="tt1808, chain A"/>
    <property type="match status" value="1"/>
</dbReference>
<dbReference type="KEGG" id="mic:Mic7113_1818"/>
<dbReference type="CDD" id="cd06260">
    <property type="entry name" value="DUF820-like"/>
    <property type="match status" value="1"/>
</dbReference>
<proteinExistence type="predicted"/>
<dbReference type="InterPro" id="IPR011335">
    <property type="entry name" value="Restrct_endonuc-II-like"/>
</dbReference>
<dbReference type="EMBL" id="CP003630">
    <property type="protein sequence ID" value="AFZ17675.1"/>
    <property type="molecule type" value="Genomic_DNA"/>
</dbReference>
<feature type="domain" description="Putative restriction endonuclease" evidence="1">
    <location>
        <begin position="17"/>
        <end position="177"/>
    </location>
</feature>
<evidence type="ECO:0000313" key="3">
    <source>
        <dbReference type="Proteomes" id="UP000010471"/>
    </source>
</evidence>
<dbReference type="PANTHER" id="PTHR34107">
    <property type="entry name" value="SLL0198 PROTEIN-RELATED"/>
    <property type="match status" value="1"/>
</dbReference>
<dbReference type="STRING" id="1173027.Mic7113_1818"/>
<sequence>MVATEILSNSPKISSLEDWMQNPPDSTEWVNGELVEKTGMTLKHSKVQGNLYFYWRSYKDSSGQGGEVYTDVPCRTNKQGRFPDVAYLTPELVTQYGDAKVLPQSFPLSAEIVSPTDLAEDVIAKAQEYLQSGGEEVWLIYPENRWIIVATENSRQIFISGEVVNTQKILLGFSISVDELLA</sequence>
<evidence type="ECO:0000313" key="2">
    <source>
        <dbReference type="EMBL" id="AFZ17675.1"/>
    </source>
</evidence>
<reference evidence="2 3" key="1">
    <citation type="submission" date="2012-06" db="EMBL/GenBank/DDBJ databases">
        <title>Finished chromosome of genome of Microcoleus sp. PCC 7113.</title>
        <authorList>
            <consortium name="US DOE Joint Genome Institute"/>
            <person name="Gugger M."/>
            <person name="Coursin T."/>
            <person name="Rippka R."/>
            <person name="Tandeau De Marsac N."/>
            <person name="Huntemann M."/>
            <person name="Wei C.-L."/>
            <person name="Han J."/>
            <person name="Detter J.C."/>
            <person name="Han C."/>
            <person name="Tapia R."/>
            <person name="Chen A."/>
            <person name="Kyrpides N."/>
            <person name="Mavromatis K."/>
            <person name="Markowitz V."/>
            <person name="Szeto E."/>
            <person name="Ivanova N."/>
            <person name="Pagani I."/>
            <person name="Pati A."/>
            <person name="Goodwin L."/>
            <person name="Nordberg H.P."/>
            <person name="Cantor M.N."/>
            <person name="Hua S.X."/>
            <person name="Woyke T."/>
            <person name="Kerfeld C.A."/>
        </authorList>
    </citation>
    <scope>NUCLEOTIDE SEQUENCE [LARGE SCALE GENOMIC DNA]</scope>
    <source>
        <strain evidence="2 3">PCC 7113</strain>
    </source>
</reference>
<dbReference type="PANTHER" id="PTHR34107:SF4">
    <property type="entry name" value="SLL1222 PROTEIN"/>
    <property type="match status" value="1"/>
</dbReference>
<dbReference type="Proteomes" id="UP000010471">
    <property type="component" value="Chromosome"/>
</dbReference>
<dbReference type="SUPFAM" id="SSF52980">
    <property type="entry name" value="Restriction endonuclease-like"/>
    <property type="match status" value="1"/>
</dbReference>
<protein>
    <recommendedName>
        <fullName evidence="1">Putative restriction endonuclease domain-containing protein</fullName>
    </recommendedName>
</protein>
<dbReference type="RefSeq" id="WP_015181827.1">
    <property type="nucleotide sequence ID" value="NC_019738.1"/>
</dbReference>
<dbReference type="Pfam" id="PF05685">
    <property type="entry name" value="Uma2"/>
    <property type="match status" value="1"/>
</dbReference>
<dbReference type="InterPro" id="IPR008538">
    <property type="entry name" value="Uma2"/>
</dbReference>
<accession>K9WBC1</accession>
<evidence type="ECO:0000259" key="1">
    <source>
        <dbReference type="Pfam" id="PF05685"/>
    </source>
</evidence>
<name>K9WBC1_9CYAN</name>
<keyword evidence="3" id="KW-1185">Reference proteome</keyword>
<dbReference type="InterPro" id="IPR012296">
    <property type="entry name" value="Nuclease_put_TT1808"/>
</dbReference>